<dbReference type="SUPFAM" id="SSF53448">
    <property type="entry name" value="Nucleotide-diphospho-sugar transferases"/>
    <property type="match status" value="1"/>
</dbReference>
<evidence type="ECO:0000256" key="2">
    <source>
        <dbReference type="ARBA" id="ARBA00023242"/>
    </source>
</evidence>
<dbReference type="Gene3D" id="4.10.240.10">
    <property type="entry name" value="Zn(2)-C6 fungal-type DNA-binding domain"/>
    <property type="match status" value="1"/>
</dbReference>
<reference evidence="6" key="2">
    <citation type="submission" date="2020-10" db="EMBL/GenBank/DDBJ databases">
        <authorList>
            <person name="Peck L.D."/>
            <person name="Nowell R.W."/>
            <person name="Flood J."/>
            <person name="Ryan M.J."/>
            <person name="Barraclough T.G."/>
        </authorList>
    </citation>
    <scope>NUCLEOTIDE SEQUENCE</scope>
    <source>
        <strain evidence="6">IMI 127659i</strain>
    </source>
</reference>
<dbReference type="OrthoDB" id="2849215at2759"/>
<proteinExistence type="predicted"/>
<dbReference type="SMART" id="SM00066">
    <property type="entry name" value="GAL4"/>
    <property type="match status" value="1"/>
</dbReference>
<keyword evidence="2" id="KW-0539">Nucleus</keyword>
<sequence length="941" mass="106030">MSTILTGMWLWTQYDAMLTKMRMKEYNHPVPLEKPTFPTNTVSILILTIDTPNDFTNTLHSCLSSQPKEIIVVTIPRDLARVKSLASPVLEKAGTVPISILTVPKPGRRTQMALAVREATGDILCFVDDDTVWPSNDVLPYLLAGAWIPTERQNPDALTPWEVAAIRKLSSNNEKQMLLHASGGGIWCLVGRTMLLRTAALKSGTFLDDLTNEIFAGGLLQTGEDSFITRWLRRNGWELFHQDAREAEVFTEVKCDSTYVGQLIRWRRNGFQAFINQLFIDPGFRSIYKRDAYFARKLAEEFGRPLITLIHLIGWGLAIMNSPRIALCFMLWYLFQMVRTYRSFLTLFPWVGIKNLWAAIAMDYSYLILDYYGLLTPYPDDDLRTKEPRSTGCLFQVSRIYSPLSATALPHSIQQFFSSRFSMASQEDPALPYRGAPFPTKWRRNHPRSKNGCLTCRTKRKKCDEVKPVCSTCTRTRQECVWPTQENTSQRAIPEDGIPNEPLGASGTSSNSADLQSASHSSSPRAAPTYGNLANISDNSRPLYQQYLDVTAEMLTRGPCVDGNPFIHYLLPLAATDTLVLDCILAIGGAHLTVNDTTSTIQRARALEVATRGHYATVLSGLQKLLSYQTGQIVIPDEHTGAPTPIRILLILLLLCVYDHVQGHSRGSMYHHLKACRQYINLLTSEPPPSNELKHLKGFMLELYAYHAIKITITPRSFLSDEVVEIDPSVYSLDILRGYKSRGFLLGFGQGLWEMVPEISQLVEARREEEKRGIIAPTAFQEQYDSLLTRLEGYNSFEEDTNGLCSREEQATATMIYQHGLIVYLQPAFHLDMLADPVLAAQIDNRIEQTMSAFYSLFVSESPYRRMLLWPGTIMASVARRQEHIDVFRAGFFARASRTPGAVKMGAKIVELLWSDPDPRAFGPRGVSYIMTKHDISLSLC</sequence>
<dbReference type="InterPro" id="IPR036864">
    <property type="entry name" value="Zn2-C6_fun-type_DNA-bd_sf"/>
</dbReference>
<dbReference type="PROSITE" id="PS50048">
    <property type="entry name" value="ZN2_CY6_FUNGAL_2"/>
    <property type="match status" value="1"/>
</dbReference>
<dbReference type="Pfam" id="PF13641">
    <property type="entry name" value="Glyco_tranf_2_3"/>
    <property type="match status" value="1"/>
</dbReference>
<comment type="caution">
    <text evidence="6">The sequence shown here is derived from an EMBL/GenBank/DDBJ whole genome shotgun (WGS) entry which is preliminary data.</text>
</comment>
<dbReference type="GO" id="GO:0008270">
    <property type="term" value="F:zinc ion binding"/>
    <property type="evidence" value="ECO:0007669"/>
    <property type="project" value="InterPro"/>
</dbReference>
<dbReference type="AlphaFoldDB" id="A0A9P7L365"/>
<dbReference type="Gene3D" id="3.90.550.10">
    <property type="entry name" value="Spore Coat Polysaccharide Biosynthesis Protein SpsA, Chain A"/>
    <property type="match status" value="1"/>
</dbReference>
<feature type="domain" description="Zn(2)-C6 fungal-type" evidence="5">
    <location>
        <begin position="452"/>
        <end position="482"/>
    </location>
</feature>
<dbReference type="GO" id="GO:0005634">
    <property type="term" value="C:nucleus"/>
    <property type="evidence" value="ECO:0007669"/>
    <property type="project" value="UniProtKB-SubCell"/>
</dbReference>
<dbReference type="CDD" id="cd00067">
    <property type="entry name" value="GAL4"/>
    <property type="match status" value="1"/>
</dbReference>
<dbReference type="InterPro" id="IPR001138">
    <property type="entry name" value="Zn2Cys6_DnaBD"/>
</dbReference>
<dbReference type="EMBL" id="JADFTT010000662">
    <property type="protein sequence ID" value="KAG5759446.1"/>
    <property type="molecule type" value="Genomic_DNA"/>
</dbReference>
<dbReference type="Pfam" id="PF00172">
    <property type="entry name" value="Zn_clus"/>
    <property type="match status" value="1"/>
</dbReference>
<keyword evidence="7" id="KW-1185">Reference proteome</keyword>
<feature type="transmembrane region" description="Helical" evidence="4">
    <location>
        <begin position="312"/>
        <end position="335"/>
    </location>
</feature>
<dbReference type="InterPro" id="IPR021858">
    <property type="entry name" value="Fun_TF"/>
</dbReference>
<evidence type="ECO:0000313" key="7">
    <source>
        <dbReference type="Proteomes" id="UP000750502"/>
    </source>
</evidence>
<feature type="transmembrane region" description="Helical" evidence="4">
    <location>
        <begin position="347"/>
        <end position="369"/>
    </location>
</feature>
<comment type="subcellular location">
    <subcellularLocation>
        <location evidence="1">Nucleus</location>
    </subcellularLocation>
</comment>
<evidence type="ECO:0000256" key="1">
    <source>
        <dbReference type="ARBA" id="ARBA00004123"/>
    </source>
</evidence>
<keyword evidence="4" id="KW-1133">Transmembrane helix</keyword>
<evidence type="ECO:0000259" key="5">
    <source>
        <dbReference type="PROSITE" id="PS50048"/>
    </source>
</evidence>
<keyword evidence="4" id="KW-0472">Membrane</keyword>
<dbReference type="Pfam" id="PF11951">
    <property type="entry name" value="Fungal_trans_2"/>
    <property type="match status" value="1"/>
</dbReference>
<evidence type="ECO:0000256" key="4">
    <source>
        <dbReference type="SAM" id="Phobius"/>
    </source>
</evidence>
<gene>
    <name evidence="6" type="ORF">H9Q72_012437</name>
</gene>
<evidence type="ECO:0000256" key="3">
    <source>
        <dbReference type="SAM" id="MobiDB-lite"/>
    </source>
</evidence>
<dbReference type="PROSITE" id="PS00463">
    <property type="entry name" value="ZN2_CY6_FUNGAL_1"/>
    <property type="match status" value="1"/>
</dbReference>
<reference evidence="6" key="1">
    <citation type="journal article" date="2020" name="bioRxiv">
        <title>Historical genomics reveals the evolutionary mechanisms behind multiple outbreaks of the host-specific coffee wilt pathogen Fusarium xylarioides.</title>
        <authorList>
            <person name="Peck D."/>
            <person name="Nowell R.W."/>
            <person name="Flood J."/>
            <person name="Ryan M.J."/>
            <person name="Barraclough T.G."/>
        </authorList>
    </citation>
    <scope>NUCLEOTIDE SEQUENCE</scope>
    <source>
        <strain evidence="6">IMI 127659i</strain>
    </source>
</reference>
<dbReference type="Proteomes" id="UP000750502">
    <property type="component" value="Unassembled WGS sequence"/>
</dbReference>
<dbReference type="PANTHER" id="PTHR37534">
    <property type="entry name" value="TRANSCRIPTIONAL ACTIVATOR PROTEIN UGA3"/>
    <property type="match status" value="1"/>
</dbReference>
<protein>
    <recommendedName>
        <fullName evidence="5">Zn(2)-C6 fungal-type domain-containing protein</fullName>
    </recommendedName>
</protein>
<dbReference type="InterPro" id="IPR029044">
    <property type="entry name" value="Nucleotide-diphossugar_trans"/>
</dbReference>
<feature type="region of interest" description="Disordered" evidence="3">
    <location>
        <begin position="484"/>
        <end position="534"/>
    </location>
</feature>
<dbReference type="SUPFAM" id="SSF57701">
    <property type="entry name" value="Zn2/Cys6 DNA-binding domain"/>
    <property type="match status" value="1"/>
</dbReference>
<feature type="compositionally biased region" description="Low complexity" evidence="3">
    <location>
        <begin position="509"/>
        <end position="528"/>
    </location>
</feature>
<keyword evidence="4" id="KW-0812">Transmembrane</keyword>
<name>A0A9P7L365_9HYPO</name>
<organism evidence="6 7">
    <name type="scientific">Fusarium xylarioides</name>
    <dbReference type="NCBI Taxonomy" id="221167"/>
    <lineage>
        <taxon>Eukaryota</taxon>
        <taxon>Fungi</taxon>
        <taxon>Dikarya</taxon>
        <taxon>Ascomycota</taxon>
        <taxon>Pezizomycotina</taxon>
        <taxon>Sordariomycetes</taxon>
        <taxon>Hypocreomycetidae</taxon>
        <taxon>Hypocreales</taxon>
        <taxon>Nectriaceae</taxon>
        <taxon>Fusarium</taxon>
        <taxon>Fusarium fujikuroi species complex</taxon>
    </lineage>
</organism>
<evidence type="ECO:0000313" key="6">
    <source>
        <dbReference type="EMBL" id="KAG5759446.1"/>
    </source>
</evidence>
<dbReference type="PANTHER" id="PTHR37534:SF46">
    <property type="entry name" value="ZN(II)2CYS6 TRANSCRIPTION FACTOR (EUROFUNG)"/>
    <property type="match status" value="1"/>
</dbReference>
<dbReference type="GO" id="GO:0000981">
    <property type="term" value="F:DNA-binding transcription factor activity, RNA polymerase II-specific"/>
    <property type="evidence" value="ECO:0007669"/>
    <property type="project" value="InterPro"/>
</dbReference>
<accession>A0A9P7L365</accession>